<dbReference type="Proteomes" id="UP000499080">
    <property type="component" value="Unassembled WGS sequence"/>
</dbReference>
<name>A0A4Y2HUT6_ARAVE</name>
<keyword evidence="3" id="KW-1185">Reference proteome</keyword>
<protein>
    <submittedName>
        <fullName evidence="2">Uncharacterized protein</fullName>
    </submittedName>
</protein>
<accession>A0A4Y2HUT6</accession>
<reference evidence="2 3" key="1">
    <citation type="journal article" date="2019" name="Sci. Rep.">
        <title>Orb-weaving spider Araneus ventricosus genome elucidates the spidroin gene catalogue.</title>
        <authorList>
            <person name="Kono N."/>
            <person name="Nakamura H."/>
            <person name="Ohtoshi R."/>
            <person name="Moran D.A.P."/>
            <person name="Shinohara A."/>
            <person name="Yoshida Y."/>
            <person name="Fujiwara M."/>
            <person name="Mori M."/>
            <person name="Tomita M."/>
            <person name="Arakawa K."/>
        </authorList>
    </citation>
    <scope>NUCLEOTIDE SEQUENCE [LARGE SCALE GENOMIC DNA]</scope>
</reference>
<gene>
    <name evidence="2" type="ORF">AVEN_24367_1</name>
</gene>
<dbReference type="EMBL" id="BGPR01002170">
    <property type="protein sequence ID" value="GBM68965.1"/>
    <property type="molecule type" value="Genomic_DNA"/>
</dbReference>
<evidence type="ECO:0000256" key="1">
    <source>
        <dbReference type="SAM" id="MobiDB-lite"/>
    </source>
</evidence>
<evidence type="ECO:0000313" key="3">
    <source>
        <dbReference type="Proteomes" id="UP000499080"/>
    </source>
</evidence>
<evidence type="ECO:0000313" key="2">
    <source>
        <dbReference type="EMBL" id="GBM68965.1"/>
    </source>
</evidence>
<proteinExistence type="predicted"/>
<feature type="region of interest" description="Disordered" evidence="1">
    <location>
        <begin position="1"/>
        <end position="28"/>
    </location>
</feature>
<sequence length="70" mass="8188">MEEHRTRNGILELRPSGPDLNEAKSNDIKSRRRKIPFGKQLAISEEKKLFRVSKNYKTRYACPLLRCAVE</sequence>
<comment type="caution">
    <text evidence="2">The sequence shown here is derived from an EMBL/GenBank/DDBJ whole genome shotgun (WGS) entry which is preliminary data.</text>
</comment>
<organism evidence="2 3">
    <name type="scientific">Araneus ventricosus</name>
    <name type="common">Orbweaver spider</name>
    <name type="synonym">Epeira ventricosa</name>
    <dbReference type="NCBI Taxonomy" id="182803"/>
    <lineage>
        <taxon>Eukaryota</taxon>
        <taxon>Metazoa</taxon>
        <taxon>Ecdysozoa</taxon>
        <taxon>Arthropoda</taxon>
        <taxon>Chelicerata</taxon>
        <taxon>Arachnida</taxon>
        <taxon>Araneae</taxon>
        <taxon>Araneomorphae</taxon>
        <taxon>Entelegynae</taxon>
        <taxon>Araneoidea</taxon>
        <taxon>Araneidae</taxon>
        <taxon>Araneus</taxon>
    </lineage>
</organism>
<dbReference type="AlphaFoldDB" id="A0A4Y2HUT6"/>